<reference evidence="2" key="1">
    <citation type="submission" date="2022-11" db="UniProtKB">
        <authorList>
            <consortium name="WormBaseParasite"/>
        </authorList>
    </citation>
    <scope>IDENTIFICATION</scope>
</reference>
<sequence>MIEFLEACKTANLEGEKLKNIHLSTLKALRQQPAPRGAMQYLAENLNSYGKCKVIEEYVSDKRIVQYLRNASQKFQEASQKNQDASQNDQD</sequence>
<proteinExistence type="predicted"/>
<evidence type="ECO:0000313" key="2">
    <source>
        <dbReference type="WBParaSite" id="nRc.2.0.1.t29386-RA"/>
    </source>
</evidence>
<dbReference type="WBParaSite" id="nRc.2.0.1.t29386-RA">
    <property type="protein sequence ID" value="nRc.2.0.1.t29386-RA"/>
    <property type="gene ID" value="nRc.2.0.1.g29386"/>
</dbReference>
<organism evidence="1 2">
    <name type="scientific">Romanomermis culicivorax</name>
    <name type="common">Nematode worm</name>
    <dbReference type="NCBI Taxonomy" id="13658"/>
    <lineage>
        <taxon>Eukaryota</taxon>
        <taxon>Metazoa</taxon>
        <taxon>Ecdysozoa</taxon>
        <taxon>Nematoda</taxon>
        <taxon>Enoplea</taxon>
        <taxon>Dorylaimia</taxon>
        <taxon>Mermithida</taxon>
        <taxon>Mermithoidea</taxon>
        <taxon>Mermithidae</taxon>
        <taxon>Romanomermis</taxon>
    </lineage>
</organism>
<protein>
    <submittedName>
        <fullName evidence="2">Uncharacterized protein</fullName>
    </submittedName>
</protein>
<dbReference type="AlphaFoldDB" id="A0A915JT11"/>
<dbReference type="Proteomes" id="UP000887565">
    <property type="component" value="Unplaced"/>
</dbReference>
<evidence type="ECO:0000313" key="1">
    <source>
        <dbReference type="Proteomes" id="UP000887565"/>
    </source>
</evidence>
<accession>A0A915JT11</accession>
<keyword evidence="1" id="KW-1185">Reference proteome</keyword>
<name>A0A915JT11_ROMCU</name>